<dbReference type="AlphaFoldDB" id="D6XUC5"/>
<protein>
    <submittedName>
        <fullName evidence="3">Exonuclease-like protein</fullName>
    </submittedName>
</protein>
<proteinExistence type="predicted"/>
<dbReference type="Pfam" id="PF13482">
    <property type="entry name" value="RNase_H_2"/>
    <property type="match status" value="1"/>
</dbReference>
<dbReference type="eggNOG" id="COG3359">
    <property type="taxonomic scope" value="Bacteria"/>
</dbReference>
<dbReference type="InterPro" id="IPR038720">
    <property type="entry name" value="YprB_RNase_H-like_dom"/>
</dbReference>
<dbReference type="Proteomes" id="UP000000271">
    <property type="component" value="Chromosome"/>
</dbReference>
<evidence type="ECO:0000259" key="2">
    <source>
        <dbReference type="Pfam" id="PF13482"/>
    </source>
</evidence>
<dbReference type="SUPFAM" id="SSF53098">
    <property type="entry name" value="Ribonuclease H-like"/>
    <property type="match status" value="1"/>
</dbReference>
<accession>D6XUC5</accession>
<dbReference type="InterPro" id="IPR012337">
    <property type="entry name" value="RNaseH-like_sf"/>
</dbReference>
<sequence>MTMKARLKRMATHLQTEPSAERSGVKPAESREVEGTDSPLSKGFADMGFFPFSFEGEYSYRRKTVYPFSVHDQNVYNELSQLTDFWKHDKSAHPLSTAGRIPEELLFFDTETTGLSHGAGNRIFLICYARVNQEGIEVTQHLLMDPGHETAFLAGFLDEISDKDYIVSYNGKSFDWPQVKSRHAFLQKMLPVLPVTGHIDLLHAARRFWKDELPSCRLSVVEEEKLGIERIDDVPGRMAPVLYQEYLFDQNPALLEGIITHNDQDVRSLITLFTMISKRFLYKDQNLTPDEHFAAGKWSSEWKMNRLALQHLQRAVDSGSNTAARAALMLSGMYKKQGNFEESVELLKYTIEHGDEYVSKAVVELSKIFEHQMKQPCEALRCLDRLGKDTFMQDASLVKRRERLLLKCESH</sequence>
<dbReference type="OrthoDB" id="9790530at2"/>
<evidence type="ECO:0000256" key="1">
    <source>
        <dbReference type="SAM" id="MobiDB-lite"/>
    </source>
</evidence>
<evidence type="ECO:0000313" key="3">
    <source>
        <dbReference type="EMBL" id="ADH99411.1"/>
    </source>
</evidence>
<feature type="compositionally biased region" description="Basic and acidic residues" evidence="1">
    <location>
        <begin position="19"/>
        <end position="34"/>
    </location>
</feature>
<reference evidence="3" key="1">
    <citation type="submission" date="2009-10" db="EMBL/GenBank/DDBJ databases">
        <title>Complete sequence of Bacillus selenitireducens MLS10.</title>
        <authorList>
            <consortium name="US DOE Joint Genome Institute"/>
            <person name="Lucas S."/>
            <person name="Copeland A."/>
            <person name="Lapidus A."/>
            <person name="Glavina del Rio T."/>
            <person name="Dalin E."/>
            <person name="Tice H."/>
            <person name="Bruce D."/>
            <person name="Goodwin L."/>
            <person name="Pitluck S."/>
            <person name="Sims D."/>
            <person name="Brettin T."/>
            <person name="Detter J.C."/>
            <person name="Han C."/>
            <person name="Larimer F."/>
            <person name="Land M."/>
            <person name="Hauser L."/>
            <person name="Kyrpides N."/>
            <person name="Ovchinnikova G."/>
            <person name="Stolz J."/>
        </authorList>
    </citation>
    <scope>NUCLEOTIDE SEQUENCE [LARGE SCALE GENOMIC DNA]</scope>
    <source>
        <strain evidence="3">MLS10</strain>
    </source>
</reference>
<evidence type="ECO:0000313" key="4">
    <source>
        <dbReference type="Proteomes" id="UP000000271"/>
    </source>
</evidence>
<keyword evidence="4" id="KW-1185">Reference proteome</keyword>
<dbReference type="SUPFAM" id="SSF81901">
    <property type="entry name" value="HCP-like"/>
    <property type="match status" value="1"/>
</dbReference>
<name>D6XUC5_BACIE</name>
<organism evidence="3 4">
    <name type="scientific">Bacillus selenitireducens (strain ATCC 700615 / DSM 15326 / MLS10)</name>
    <dbReference type="NCBI Taxonomy" id="439292"/>
    <lineage>
        <taxon>Bacteria</taxon>
        <taxon>Bacillati</taxon>
        <taxon>Bacillota</taxon>
        <taxon>Bacilli</taxon>
        <taxon>Bacillales</taxon>
        <taxon>Bacillaceae</taxon>
        <taxon>Salisediminibacterium</taxon>
    </lineage>
</organism>
<dbReference type="PANTHER" id="PTHR38462">
    <property type="entry name" value="EXONUCLEASE-LIKE PROTEIN"/>
    <property type="match status" value="1"/>
</dbReference>
<dbReference type="InterPro" id="IPR036397">
    <property type="entry name" value="RNaseH_sf"/>
</dbReference>
<feature type="domain" description="YprB ribonuclease H-like" evidence="2">
    <location>
        <begin position="106"/>
        <end position="275"/>
    </location>
</feature>
<gene>
    <name evidence="3" type="ordered locus">Bsel_1907</name>
</gene>
<dbReference type="STRING" id="439292.Bsel_1907"/>
<dbReference type="HOGENOM" id="CLU_035904_2_0_9"/>
<dbReference type="KEGG" id="bse:Bsel_1907"/>
<dbReference type="EMBL" id="CP001791">
    <property type="protein sequence ID" value="ADH99411.1"/>
    <property type="molecule type" value="Genomic_DNA"/>
</dbReference>
<dbReference type="GO" id="GO:0004527">
    <property type="term" value="F:exonuclease activity"/>
    <property type="evidence" value="ECO:0007669"/>
    <property type="project" value="UniProtKB-KW"/>
</dbReference>
<feature type="region of interest" description="Disordered" evidence="1">
    <location>
        <begin position="1"/>
        <end position="38"/>
    </location>
</feature>
<dbReference type="GO" id="GO:0003676">
    <property type="term" value="F:nucleic acid binding"/>
    <property type="evidence" value="ECO:0007669"/>
    <property type="project" value="InterPro"/>
</dbReference>
<feature type="compositionally biased region" description="Basic residues" evidence="1">
    <location>
        <begin position="1"/>
        <end position="11"/>
    </location>
</feature>
<dbReference type="Gene3D" id="3.30.420.10">
    <property type="entry name" value="Ribonuclease H-like superfamily/Ribonuclease H"/>
    <property type="match status" value="1"/>
</dbReference>
<dbReference type="PANTHER" id="PTHR38462:SF1">
    <property type="entry name" value="YPRB RIBONUCLEASE H-LIKE DOMAIN-CONTAINING PROTEIN"/>
    <property type="match status" value="1"/>
</dbReference>